<feature type="domain" description="Smr" evidence="1">
    <location>
        <begin position="156"/>
        <end position="238"/>
    </location>
</feature>
<evidence type="ECO:0000259" key="1">
    <source>
        <dbReference type="PROSITE" id="PS50828"/>
    </source>
</evidence>
<dbReference type="Pfam" id="PF01713">
    <property type="entry name" value="Smr"/>
    <property type="match status" value="1"/>
</dbReference>
<dbReference type="EMBL" id="OUUY01000102">
    <property type="protein sequence ID" value="SPQ01429.1"/>
    <property type="molecule type" value="Genomic_DNA"/>
</dbReference>
<dbReference type="PROSITE" id="PS50828">
    <property type="entry name" value="SMR"/>
    <property type="match status" value="1"/>
</dbReference>
<dbReference type="SMART" id="SM00463">
    <property type="entry name" value="SMR"/>
    <property type="match status" value="1"/>
</dbReference>
<dbReference type="Gene3D" id="3.30.1370.110">
    <property type="match status" value="1"/>
</dbReference>
<dbReference type="PANTHER" id="PTHR35562:SF2">
    <property type="entry name" value="DNA ENDONUCLEASE SMRA-RELATED"/>
    <property type="match status" value="1"/>
</dbReference>
<dbReference type="SUPFAM" id="SSF160443">
    <property type="entry name" value="SMR domain-like"/>
    <property type="match status" value="1"/>
</dbReference>
<sequence>MQKEISVASVIIKKGRDMGFKKNIQETFSFQPFDGLKKMIEGRGVKVDAKPSVPRPVRLKKEEVLTDEELFAREMSGVKEIQEFRAIRVGSRKTSLPCKKGNRESEALTALKEIVAGRRAVNLEDTQEYVEWINGDFRVDITKLLHEGRFSVKDCLDLHGMSVEESEEEVESFFKEALSKRHKCVKIIHGRGLRSPRGPVLKETLIKRLSGKYRKYVVAFVTARQCDGGLGALYILLK</sequence>
<gene>
    <name evidence="2" type="ORF">NBG4_540013</name>
</gene>
<dbReference type="PANTHER" id="PTHR35562">
    <property type="entry name" value="DNA ENDONUCLEASE SMRA-RELATED"/>
    <property type="match status" value="1"/>
</dbReference>
<dbReference type="InterPro" id="IPR036063">
    <property type="entry name" value="Smr_dom_sf"/>
</dbReference>
<keyword evidence="3" id="KW-1185">Reference proteome</keyword>
<organism evidence="2 3">
    <name type="scientific">Candidatus Sulfobium mesophilum</name>
    <dbReference type="NCBI Taxonomy" id="2016548"/>
    <lineage>
        <taxon>Bacteria</taxon>
        <taxon>Pseudomonadati</taxon>
        <taxon>Nitrospirota</taxon>
        <taxon>Nitrospiria</taxon>
        <taxon>Nitrospirales</taxon>
        <taxon>Nitrospiraceae</taxon>
        <taxon>Candidatus Sulfobium</taxon>
    </lineage>
</organism>
<dbReference type="Proteomes" id="UP000245125">
    <property type="component" value="Unassembled WGS sequence"/>
</dbReference>
<evidence type="ECO:0000313" key="3">
    <source>
        <dbReference type="Proteomes" id="UP000245125"/>
    </source>
</evidence>
<dbReference type="GO" id="GO:0004520">
    <property type="term" value="F:DNA endonuclease activity"/>
    <property type="evidence" value="ECO:0007669"/>
    <property type="project" value="TreeGrafter"/>
</dbReference>
<accession>A0A2U3QJ77</accession>
<proteinExistence type="predicted"/>
<dbReference type="AlphaFoldDB" id="A0A2U3QJ77"/>
<dbReference type="InterPro" id="IPR002625">
    <property type="entry name" value="Smr_dom"/>
</dbReference>
<protein>
    <submittedName>
        <fullName evidence="2">Putative Smr protein/MutS2</fullName>
    </submittedName>
</protein>
<name>A0A2U3QJ77_9BACT</name>
<reference evidence="3" key="1">
    <citation type="submission" date="2018-03" db="EMBL/GenBank/DDBJ databases">
        <authorList>
            <person name="Zecchin S."/>
        </authorList>
    </citation>
    <scope>NUCLEOTIDE SEQUENCE [LARGE SCALE GENOMIC DNA]</scope>
</reference>
<evidence type="ECO:0000313" key="2">
    <source>
        <dbReference type="EMBL" id="SPQ01429.1"/>
    </source>
</evidence>